<organism evidence="4 5">
    <name type="scientific">Plasmodium ovale curtisi</name>
    <dbReference type="NCBI Taxonomy" id="864141"/>
    <lineage>
        <taxon>Eukaryota</taxon>
        <taxon>Sar</taxon>
        <taxon>Alveolata</taxon>
        <taxon>Apicomplexa</taxon>
        <taxon>Aconoidasida</taxon>
        <taxon>Haemosporida</taxon>
        <taxon>Plasmodiidae</taxon>
        <taxon>Plasmodium</taxon>
        <taxon>Plasmodium (Plasmodium)</taxon>
    </lineage>
</organism>
<keyword evidence="3" id="KW-0687">Ribonucleoprotein</keyword>
<evidence type="ECO:0000256" key="2">
    <source>
        <dbReference type="ARBA" id="ARBA00022980"/>
    </source>
</evidence>
<dbReference type="SUPFAM" id="SSF46911">
    <property type="entry name" value="Ribosomal protein S18"/>
    <property type="match status" value="1"/>
</dbReference>
<name>A0A1A8WWQ0_PLAOA</name>
<protein>
    <submittedName>
        <fullName evidence="4">Mitochondrial ribosomal protein S18, putative</fullName>
    </submittedName>
</protein>
<evidence type="ECO:0000256" key="3">
    <source>
        <dbReference type="ARBA" id="ARBA00023274"/>
    </source>
</evidence>
<dbReference type="GO" id="GO:0005763">
    <property type="term" value="C:mitochondrial small ribosomal subunit"/>
    <property type="evidence" value="ECO:0007669"/>
    <property type="project" value="TreeGrafter"/>
</dbReference>
<dbReference type="GO" id="GO:0070181">
    <property type="term" value="F:small ribosomal subunit rRNA binding"/>
    <property type="evidence" value="ECO:0007669"/>
    <property type="project" value="TreeGrafter"/>
</dbReference>
<dbReference type="Gene3D" id="4.10.640.10">
    <property type="entry name" value="Ribosomal protein S18"/>
    <property type="match status" value="1"/>
</dbReference>
<evidence type="ECO:0000313" key="5">
    <source>
        <dbReference type="Proteomes" id="UP000078546"/>
    </source>
</evidence>
<dbReference type="Pfam" id="PF01084">
    <property type="entry name" value="Ribosomal_S18"/>
    <property type="match status" value="1"/>
</dbReference>
<proteinExistence type="inferred from homology"/>
<gene>
    <name evidence="4" type="ORF">POVCU1_037820</name>
</gene>
<dbReference type="AlphaFoldDB" id="A0A1A8WWQ0"/>
<dbReference type="PANTHER" id="PTHR13479:SF40">
    <property type="entry name" value="SMALL RIBOSOMAL SUBUNIT PROTEIN BS18M"/>
    <property type="match status" value="1"/>
</dbReference>
<comment type="similarity">
    <text evidence="1">Belongs to the bacterial ribosomal protein bS18 family.</text>
</comment>
<evidence type="ECO:0000256" key="1">
    <source>
        <dbReference type="ARBA" id="ARBA00005589"/>
    </source>
</evidence>
<dbReference type="PANTHER" id="PTHR13479">
    <property type="entry name" value="30S RIBOSOMAL PROTEIN S18"/>
    <property type="match status" value="1"/>
</dbReference>
<sequence>MLYAFLKVTLGNGFHAKGYHSPCSLVSTAPQGNCGNDFINKADSNDHKTPRSMISRRGNFHELVYSLWNVQCKLLLQNVKGFHSSREIRKISSYKKEIERTNPVSKKMEDVKVSKENSANALFDECFEELYKMKKKIDTESVEYDTSTVIEELNKEELKITKNIFERVNKKKKHVSELSYKDIYIDPYWNPFKEVDDLRREISYEFNEYAKLANIVEIKKERRAIKKSLKEQYKLYNPYSGEYNKHFNININDDNYITCNDKNEKYWNPTFNKKKILNIKAPFTWRHTHLLHHFIGENGLILPRKINYTTRKQQIQVFKSICIARRMALYPYDRKPYADDLIPIMDPMQFLADELTHRYAQHNDLRAKAILKVMVNKYPSLNYHKYFCHEANRQTEHASHTSTLEEDNEDDKKDAKRFARIMQRYKRNYYQNTFSY</sequence>
<dbReference type="InterPro" id="IPR036870">
    <property type="entry name" value="Ribosomal_bS18_sf"/>
</dbReference>
<dbReference type="GO" id="GO:0003735">
    <property type="term" value="F:structural constituent of ribosome"/>
    <property type="evidence" value="ECO:0007669"/>
    <property type="project" value="InterPro"/>
</dbReference>
<dbReference type="GO" id="GO:0006412">
    <property type="term" value="P:translation"/>
    <property type="evidence" value="ECO:0007669"/>
    <property type="project" value="InterPro"/>
</dbReference>
<evidence type="ECO:0000313" key="4">
    <source>
        <dbReference type="EMBL" id="SBS97388.1"/>
    </source>
</evidence>
<keyword evidence="2 4" id="KW-0689">Ribosomal protein</keyword>
<dbReference type="InterPro" id="IPR001648">
    <property type="entry name" value="Ribosomal_bS18"/>
</dbReference>
<reference evidence="5" key="1">
    <citation type="submission" date="2016-05" db="EMBL/GenBank/DDBJ databases">
        <authorList>
            <person name="Naeem Raeece"/>
        </authorList>
    </citation>
    <scope>NUCLEOTIDE SEQUENCE [LARGE SCALE GENOMIC DNA]</scope>
</reference>
<dbReference type="EMBL" id="FLQV01000696">
    <property type="protein sequence ID" value="SBS97388.1"/>
    <property type="molecule type" value="Genomic_DNA"/>
</dbReference>
<accession>A0A1A8WWQ0</accession>
<dbReference type="Proteomes" id="UP000078546">
    <property type="component" value="Unassembled WGS sequence"/>
</dbReference>